<dbReference type="eggNOG" id="COG2214">
    <property type="taxonomic scope" value="Bacteria"/>
</dbReference>
<dbReference type="GO" id="GO:0005737">
    <property type="term" value="C:cytoplasm"/>
    <property type="evidence" value="ECO:0007669"/>
    <property type="project" value="TreeGrafter"/>
</dbReference>
<dbReference type="AlphaFoldDB" id="B4VI28"/>
<dbReference type="PRINTS" id="PR00625">
    <property type="entry name" value="JDOMAIN"/>
</dbReference>
<dbReference type="PANTHER" id="PTHR43948">
    <property type="entry name" value="DNAJ HOMOLOG SUBFAMILY B"/>
    <property type="match status" value="1"/>
</dbReference>
<accession>B4VI28</accession>
<dbReference type="Pfam" id="PF00226">
    <property type="entry name" value="DnaJ"/>
    <property type="match status" value="1"/>
</dbReference>
<dbReference type="PROSITE" id="PS50076">
    <property type="entry name" value="DNAJ_2"/>
    <property type="match status" value="1"/>
</dbReference>
<dbReference type="InterPro" id="IPR001623">
    <property type="entry name" value="DnaJ_domain"/>
</dbReference>
<organism evidence="3 4">
    <name type="scientific">Coleofasciculus chthonoplastes PCC 7420</name>
    <dbReference type="NCBI Taxonomy" id="118168"/>
    <lineage>
        <taxon>Bacteria</taxon>
        <taxon>Bacillati</taxon>
        <taxon>Cyanobacteriota</taxon>
        <taxon>Cyanophyceae</taxon>
        <taxon>Coleofasciculales</taxon>
        <taxon>Coleofasciculaceae</taxon>
        <taxon>Coleofasciculus</taxon>
    </lineage>
</organism>
<gene>
    <name evidence="3" type="ORF">MC7420_7013</name>
</gene>
<dbReference type="GO" id="GO:0044183">
    <property type="term" value="F:protein folding chaperone"/>
    <property type="evidence" value="ECO:0007669"/>
    <property type="project" value="TreeGrafter"/>
</dbReference>
<dbReference type="GO" id="GO:0051082">
    <property type="term" value="F:unfolded protein binding"/>
    <property type="evidence" value="ECO:0007669"/>
    <property type="project" value="TreeGrafter"/>
</dbReference>
<dbReference type="InterPro" id="IPR036869">
    <property type="entry name" value="J_dom_sf"/>
</dbReference>
<dbReference type="Gene3D" id="1.10.287.110">
    <property type="entry name" value="DnaJ domain"/>
    <property type="match status" value="1"/>
</dbReference>
<feature type="region of interest" description="Disordered" evidence="1">
    <location>
        <begin position="65"/>
        <end position="130"/>
    </location>
</feature>
<reference evidence="3 4" key="1">
    <citation type="submission" date="2008-07" db="EMBL/GenBank/DDBJ databases">
        <authorList>
            <person name="Tandeau de Marsac N."/>
            <person name="Ferriera S."/>
            <person name="Johnson J."/>
            <person name="Kravitz S."/>
            <person name="Beeson K."/>
            <person name="Sutton G."/>
            <person name="Rogers Y.-H."/>
            <person name="Friedman R."/>
            <person name="Frazier M."/>
            <person name="Venter J.C."/>
        </authorList>
    </citation>
    <scope>NUCLEOTIDE SEQUENCE [LARGE SCALE GENOMIC DNA]</scope>
    <source>
        <strain evidence="3 4">PCC 7420</strain>
    </source>
</reference>
<dbReference type="OrthoDB" id="9779889at2"/>
<dbReference type="SUPFAM" id="SSF46565">
    <property type="entry name" value="Chaperone J-domain"/>
    <property type="match status" value="1"/>
</dbReference>
<dbReference type="PANTHER" id="PTHR43948:SF10">
    <property type="entry name" value="MRJ, ISOFORM E"/>
    <property type="match status" value="1"/>
</dbReference>
<feature type="compositionally biased region" description="Low complexity" evidence="1">
    <location>
        <begin position="80"/>
        <end position="92"/>
    </location>
</feature>
<dbReference type="RefSeq" id="WP_006097815.1">
    <property type="nucleotide sequence ID" value="NZ_DS989841.1"/>
</dbReference>
<evidence type="ECO:0000313" key="4">
    <source>
        <dbReference type="Proteomes" id="UP000003835"/>
    </source>
</evidence>
<dbReference type="Proteomes" id="UP000003835">
    <property type="component" value="Unassembled WGS sequence"/>
</dbReference>
<evidence type="ECO:0000259" key="2">
    <source>
        <dbReference type="PROSITE" id="PS50076"/>
    </source>
</evidence>
<dbReference type="SMART" id="SM00271">
    <property type="entry name" value="DnaJ"/>
    <property type="match status" value="1"/>
</dbReference>
<name>B4VI28_9CYAN</name>
<keyword evidence="4" id="KW-1185">Reference proteome</keyword>
<dbReference type="EMBL" id="DS989841">
    <property type="protein sequence ID" value="EDX78360.1"/>
    <property type="molecule type" value="Genomic_DNA"/>
</dbReference>
<dbReference type="STRING" id="118168.MC7420_7013"/>
<protein>
    <submittedName>
        <fullName evidence="3">DnaJ domain protein</fullName>
    </submittedName>
</protein>
<feature type="domain" description="J" evidence="2">
    <location>
        <begin position="6"/>
        <end position="83"/>
    </location>
</feature>
<dbReference type="CDD" id="cd06257">
    <property type="entry name" value="DnaJ"/>
    <property type="match status" value="1"/>
</dbReference>
<dbReference type="GO" id="GO:0051087">
    <property type="term" value="F:protein-folding chaperone binding"/>
    <property type="evidence" value="ECO:0007669"/>
    <property type="project" value="TreeGrafter"/>
</dbReference>
<evidence type="ECO:0000313" key="3">
    <source>
        <dbReference type="EMBL" id="EDX78360.1"/>
    </source>
</evidence>
<dbReference type="HOGENOM" id="CLU_1925164_0_0_3"/>
<sequence>MLDVERYYRVLDLDPSASPEEVHQGYLDMTWVWHPDRFVGHPRLQQKAQYKLQELNEAHECLRYKSAANGRKMGRKSKYSASPPSARHAPSPGLSKSPTQRKPGKKAPPTVNTSKAPIHFKANPIDDWLD</sequence>
<evidence type="ECO:0000256" key="1">
    <source>
        <dbReference type="SAM" id="MobiDB-lite"/>
    </source>
</evidence>
<proteinExistence type="predicted"/>